<dbReference type="InterPro" id="IPR000467">
    <property type="entry name" value="G_patch_dom"/>
</dbReference>
<dbReference type="Proteomes" id="UP001182556">
    <property type="component" value="Unassembled WGS sequence"/>
</dbReference>
<keyword evidence="9" id="KW-0238">DNA-binding</keyword>
<feature type="region of interest" description="Disordered" evidence="7">
    <location>
        <begin position="1"/>
        <end position="38"/>
    </location>
</feature>
<dbReference type="GO" id="GO:0003677">
    <property type="term" value="F:DNA binding"/>
    <property type="evidence" value="ECO:0007669"/>
    <property type="project" value="UniProtKB-KW"/>
</dbReference>
<evidence type="ECO:0000256" key="2">
    <source>
        <dbReference type="ARBA" id="ARBA00010900"/>
    </source>
</evidence>
<comment type="subcellular location">
    <subcellularLocation>
        <location evidence="1">Nucleus</location>
    </subcellularLocation>
</comment>
<dbReference type="AlphaFoldDB" id="A0AAD9CVS4"/>
<dbReference type="PROSITE" id="PS50174">
    <property type="entry name" value="G_PATCH"/>
    <property type="match status" value="1"/>
</dbReference>
<evidence type="ECO:0000256" key="7">
    <source>
        <dbReference type="SAM" id="MobiDB-lite"/>
    </source>
</evidence>
<dbReference type="Pfam" id="PF12457">
    <property type="entry name" value="TIP_N"/>
    <property type="match status" value="1"/>
</dbReference>
<dbReference type="PANTHER" id="PTHR23329">
    <property type="entry name" value="TUFTELIN-INTERACTING PROTEIN 11-RELATED"/>
    <property type="match status" value="1"/>
</dbReference>
<organism evidence="9 10">
    <name type="scientific">Papiliotrema laurentii</name>
    <name type="common">Cryptococcus laurentii</name>
    <dbReference type="NCBI Taxonomy" id="5418"/>
    <lineage>
        <taxon>Eukaryota</taxon>
        <taxon>Fungi</taxon>
        <taxon>Dikarya</taxon>
        <taxon>Basidiomycota</taxon>
        <taxon>Agaricomycotina</taxon>
        <taxon>Tremellomycetes</taxon>
        <taxon>Tremellales</taxon>
        <taxon>Rhynchogastremaceae</taxon>
        <taxon>Papiliotrema</taxon>
    </lineage>
</organism>
<dbReference type="SMART" id="SM00443">
    <property type="entry name" value="G_patch"/>
    <property type="match status" value="1"/>
</dbReference>
<evidence type="ECO:0000256" key="3">
    <source>
        <dbReference type="ARBA" id="ARBA00022664"/>
    </source>
</evidence>
<evidence type="ECO:0000313" key="10">
    <source>
        <dbReference type="Proteomes" id="UP001182556"/>
    </source>
</evidence>
<keyword evidence="3" id="KW-0507">mRNA processing</keyword>
<evidence type="ECO:0000313" key="9">
    <source>
        <dbReference type="EMBL" id="KAK1922460.1"/>
    </source>
</evidence>
<feature type="compositionally biased region" description="Low complexity" evidence="7">
    <location>
        <begin position="133"/>
        <end position="149"/>
    </location>
</feature>
<reference evidence="9" key="1">
    <citation type="submission" date="2023-02" db="EMBL/GenBank/DDBJ databases">
        <title>Identification and recombinant expression of a fungal hydrolase from Papiliotrema laurentii that hydrolyzes apple cutin and clears colloidal polyester polyurethane.</title>
        <authorList>
            <consortium name="DOE Joint Genome Institute"/>
            <person name="Roman V.A."/>
            <person name="Bojanowski C."/>
            <person name="Crable B.R."/>
            <person name="Wagner D.N."/>
            <person name="Hung C.S."/>
            <person name="Nadeau L.J."/>
            <person name="Schratz L."/>
            <person name="Haridas S."/>
            <person name="Pangilinan J."/>
            <person name="Lipzen A."/>
            <person name="Na H."/>
            <person name="Yan M."/>
            <person name="Ng V."/>
            <person name="Grigoriev I.V."/>
            <person name="Spatafora J.W."/>
            <person name="Barlow D."/>
            <person name="Biffinger J."/>
            <person name="Kelley-Loughnane N."/>
            <person name="Varaljay V.A."/>
            <person name="Crookes-Goodson W.J."/>
        </authorList>
    </citation>
    <scope>NUCLEOTIDE SEQUENCE</scope>
    <source>
        <strain evidence="9">5307AH</strain>
    </source>
</reference>
<keyword evidence="4" id="KW-0747">Spliceosome</keyword>
<keyword evidence="5" id="KW-0508">mRNA splicing</keyword>
<keyword evidence="6" id="KW-0539">Nucleus</keyword>
<feature type="compositionally biased region" description="Basic and acidic residues" evidence="7">
    <location>
        <begin position="233"/>
        <end position="245"/>
    </location>
</feature>
<keyword evidence="10" id="KW-1185">Reference proteome</keyword>
<gene>
    <name evidence="9" type="ORF">DB88DRAFT_466368</name>
</gene>
<comment type="caution">
    <text evidence="9">The sequence shown here is derived from an EMBL/GenBank/DDBJ whole genome shotgun (WGS) entry which is preliminary data.</text>
</comment>
<feature type="compositionally biased region" description="Basic and acidic residues" evidence="7">
    <location>
        <begin position="314"/>
        <end position="328"/>
    </location>
</feature>
<dbReference type="EMBL" id="JAODAN010000008">
    <property type="protein sequence ID" value="KAK1922460.1"/>
    <property type="molecule type" value="Genomic_DNA"/>
</dbReference>
<dbReference type="Pfam" id="PF07842">
    <property type="entry name" value="GCFC"/>
    <property type="match status" value="1"/>
</dbReference>
<evidence type="ECO:0000256" key="4">
    <source>
        <dbReference type="ARBA" id="ARBA00022728"/>
    </source>
</evidence>
<dbReference type="InterPro" id="IPR045211">
    <property type="entry name" value="TFP11/STIP/Ntr1"/>
</dbReference>
<evidence type="ECO:0000256" key="5">
    <source>
        <dbReference type="ARBA" id="ARBA00023187"/>
    </source>
</evidence>
<name>A0AAD9CVS4_PAPLA</name>
<proteinExistence type="inferred from homology"/>
<protein>
    <submittedName>
        <fullName evidence="9">GC-rich sequence DNA-binding factor-like protein-domain-containing protein</fullName>
    </submittedName>
</protein>
<evidence type="ECO:0000256" key="1">
    <source>
        <dbReference type="ARBA" id="ARBA00004123"/>
    </source>
</evidence>
<feature type="domain" description="G-patch" evidence="8">
    <location>
        <begin position="268"/>
        <end position="314"/>
    </location>
</feature>
<evidence type="ECO:0000256" key="6">
    <source>
        <dbReference type="ARBA" id="ARBA00023242"/>
    </source>
</evidence>
<dbReference type="Pfam" id="PF01585">
    <property type="entry name" value="G-patch"/>
    <property type="match status" value="1"/>
</dbReference>
<comment type="similarity">
    <text evidence="2">Belongs to the TFP11/STIP family.</text>
</comment>
<dbReference type="GO" id="GO:0000390">
    <property type="term" value="P:spliceosomal complex disassembly"/>
    <property type="evidence" value="ECO:0007669"/>
    <property type="project" value="InterPro"/>
</dbReference>
<dbReference type="InterPro" id="IPR022159">
    <property type="entry name" value="STIP/TFIP11_N"/>
</dbReference>
<dbReference type="GO" id="GO:0071008">
    <property type="term" value="C:U2-type post-mRNA release spliceosomal complex"/>
    <property type="evidence" value="ECO:0007669"/>
    <property type="project" value="TreeGrafter"/>
</dbReference>
<dbReference type="InterPro" id="IPR022783">
    <property type="entry name" value="GCFC_dom"/>
</dbReference>
<feature type="compositionally biased region" description="Low complexity" evidence="7">
    <location>
        <begin position="10"/>
        <end position="20"/>
    </location>
</feature>
<evidence type="ECO:0000259" key="8">
    <source>
        <dbReference type="PROSITE" id="PS50174"/>
    </source>
</evidence>
<feature type="region of interest" description="Disordered" evidence="7">
    <location>
        <begin position="283"/>
        <end position="363"/>
    </location>
</feature>
<feature type="region of interest" description="Disordered" evidence="7">
    <location>
        <begin position="62"/>
        <end position="260"/>
    </location>
</feature>
<accession>A0AAD9CVS4</accession>
<sequence length="950" mass="105423">MARRKTTYLSDGSDSDASGSHSDDAYNSQEDADSRAERALFEYNGNKRRKMARGGKEAAWEGIFGEDDNQGGSNTRGLGAGGSRGGKKSHRSRTDIAKAPTFVSGDKTQLQSGADKQIDVKDIDVDSSESDDGSTSSSGSDLSPSAAPSPRVRDEEDDEGPAHMGLGGSRRRDVGDSPLEGRQPGPRGAIGNSNARGGSSFAKAGIGARQSAPTDENEDIMSPSLGETPPLSEQERSRRTFKGREQAPPPVKATPLTSTEARHFQNISGTYGAKLLQKFGWNAGEGLGKDKSGRAVPVDAGRHLGGKGISSGIRSEDSKREARRRGEIVSEDEEEIQKRDKRGRQRATKEPKGQEQSWRKQKKVKVKVQHKTYEQLVAEAGDSSAAGIGLVLDARGGEMREVESLSALDLSGWTPTGENAQIPELRHNLRLVVDVTKSEVEALAREGRAVNEKTRWALREQDLARRKVDEGNLIVNKLEQIQEIIEEIRSVAATQASQANPSLLPLSGLFERLLEQHKDDYTALDLDDVVVGAIAQITRPMFAAWEPFDVSSDVLLSTLIPWRHAFRLSTSDADTNQHQGRGMTAWESLLWSLWLPKVRSTINNEWSASHPHSATHLLEAWNTILPPFILDNVLDQLILPKVKQAMDDWDGRPSRSGKTRSLSGIVFPWLPLLGHRMEDVLDGAKRRIRHVLRKWVVRDGVPDELVRWRKDIFSAKEWDELMLRSVVPKLGVSLRDDFQVNPRKQDMVPLKDWVLPWFDFLRSSTFSQLLEVNFFPKWLDILYIWLVQPNFKADEVANWFTWWKNQFPERVQVQPGVAHGFASGLELMQEAMRLGDEAPIKLRKPVFEPLRPSKEKTVKPIPVRKPEPPSTDITFRTLAEDVAAQSDLIFLPVGRSHDQTGKPLFKVSRGADGRGGITVYIGEDAVFAQGEDGQYRAVSLDDMVKRALSS</sequence>
<dbReference type="PANTHER" id="PTHR23329:SF1">
    <property type="entry name" value="TUFTELIN-INTERACTING PROTEIN 11"/>
    <property type="match status" value="1"/>
</dbReference>